<protein>
    <submittedName>
        <fullName evidence="2">Unnamed protein product</fullName>
    </submittedName>
</protein>
<feature type="compositionally biased region" description="Basic and acidic residues" evidence="1">
    <location>
        <begin position="295"/>
        <end position="306"/>
    </location>
</feature>
<keyword evidence="3" id="KW-1185">Reference proteome</keyword>
<reference evidence="2" key="1">
    <citation type="submission" date="2023-04" db="EMBL/GenBank/DDBJ databases">
        <title>Phytophthora fragariaefolia NBRC 109709.</title>
        <authorList>
            <person name="Ichikawa N."/>
            <person name="Sato H."/>
            <person name="Tonouchi N."/>
        </authorList>
    </citation>
    <scope>NUCLEOTIDE SEQUENCE</scope>
    <source>
        <strain evidence="2">NBRC 109709</strain>
    </source>
</reference>
<evidence type="ECO:0000313" key="2">
    <source>
        <dbReference type="EMBL" id="GMF16070.1"/>
    </source>
</evidence>
<sequence>MTVLIESGASFNFATKASVTRKNALYDSALDASKSNTNVSVRLATGNIVSTRKVTIPLNVKFDDFDSVEPFIGLDMDDRYDLILGMPWLAKHGPWIDWRSRTIGASHNPLADRALVGHVPSSSRDRFVHEHRVPRDERQFAGSSEVLELPTISPPRAREPEVGDGEKPQDPDTSPMGLQGSAVCNRVACIQKTVTTQDADAATARAGRGGSVRAPPTQSVAAGSAHAEEGAGVVTRANKSGRAGTPTTQDVVAGSARATEGAGACARATTGGRAGAPTSKVSRGDKVTSSPKAEASGRDADSAAEDRAPQVLDVFTGEPKVGEVLTPLPTVAELLELEELSYVQFLDSVKAGELAEVVLLRPEGGSLELNSSSVMDSEVLEDERTFPRSGVFGMRLI</sequence>
<proteinExistence type="predicted"/>
<dbReference type="Gene3D" id="2.40.70.10">
    <property type="entry name" value="Acid Proteases"/>
    <property type="match status" value="1"/>
</dbReference>
<dbReference type="InterPro" id="IPR021109">
    <property type="entry name" value="Peptidase_aspartic_dom_sf"/>
</dbReference>
<dbReference type="Pfam" id="PF08284">
    <property type="entry name" value="RVP_2"/>
    <property type="match status" value="1"/>
</dbReference>
<gene>
    <name evidence="2" type="ORF">Pfra01_000068000</name>
</gene>
<dbReference type="AlphaFoldDB" id="A0A9W6TKR7"/>
<name>A0A9W6TKR7_9STRA</name>
<accession>A0A9W6TKR7</accession>
<feature type="compositionally biased region" description="Low complexity" evidence="1">
    <location>
        <begin position="202"/>
        <end position="234"/>
    </location>
</feature>
<organism evidence="2 3">
    <name type="scientific">Phytophthora fragariaefolia</name>
    <dbReference type="NCBI Taxonomy" id="1490495"/>
    <lineage>
        <taxon>Eukaryota</taxon>
        <taxon>Sar</taxon>
        <taxon>Stramenopiles</taxon>
        <taxon>Oomycota</taxon>
        <taxon>Peronosporomycetes</taxon>
        <taxon>Peronosporales</taxon>
        <taxon>Peronosporaceae</taxon>
        <taxon>Phytophthora</taxon>
    </lineage>
</organism>
<feature type="region of interest" description="Disordered" evidence="1">
    <location>
        <begin position="202"/>
        <end position="306"/>
    </location>
</feature>
<dbReference type="EMBL" id="BSXT01000049">
    <property type="protein sequence ID" value="GMF16070.1"/>
    <property type="molecule type" value="Genomic_DNA"/>
</dbReference>
<dbReference type="OrthoDB" id="123763at2759"/>
<feature type="compositionally biased region" description="Low complexity" evidence="1">
    <location>
        <begin position="256"/>
        <end position="271"/>
    </location>
</feature>
<dbReference type="Proteomes" id="UP001165121">
    <property type="component" value="Unassembled WGS sequence"/>
</dbReference>
<feature type="compositionally biased region" description="Basic and acidic residues" evidence="1">
    <location>
        <begin position="156"/>
        <end position="170"/>
    </location>
</feature>
<evidence type="ECO:0000313" key="3">
    <source>
        <dbReference type="Proteomes" id="UP001165121"/>
    </source>
</evidence>
<evidence type="ECO:0000256" key="1">
    <source>
        <dbReference type="SAM" id="MobiDB-lite"/>
    </source>
</evidence>
<feature type="region of interest" description="Disordered" evidence="1">
    <location>
        <begin position="134"/>
        <end position="179"/>
    </location>
</feature>
<comment type="caution">
    <text evidence="2">The sequence shown here is derived from an EMBL/GenBank/DDBJ whole genome shotgun (WGS) entry which is preliminary data.</text>
</comment>
<dbReference type="CDD" id="cd00303">
    <property type="entry name" value="retropepsin_like"/>
    <property type="match status" value="1"/>
</dbReference>